<accession>E3K616</accession>
<dbReference type="GeneID" id="10531420"/>
<dbReference type="AlphaFoldDB" id="E3K616"/>
<gene>
    <name evidence="1" type="ORF">PGTG_05908</name>
</gene>
<dbReference type="VEuPathDB" id="FungiDB:PGTG_05908"/>
<dbReference type="HOGENOM" id="CLU_2062628_0_0_1"/>
<sequence length="119" mass="12724">MESPHRRFGLASLLLHHAPGGNWASAPLWHLQTGLRGGGSRVTSLSVTAWPSPGVDEGLSQLSCPGNALTKQPRRKNDVNFVNEFPVRLFVAQVTMTHGGYIPDRAITACNIGLAGAVR</sequence>
<dbReference type="RefSeq" id="XP_003324006.2">
    <property type="nucleotide sequence ID" value="XM_003323958.2"/>
</dbReference>
<dbReference type="KEGG" id="pgr:PGTG_05908"/>
<dbReference type="InParanoid" id="E3K616"/>
<reference key="1">
    <citation type="submission" date="2007-01" db="EMBL/GenBank/DDBJ databases">
        <title>The Genome Sequence of Puccinia graminis f. sp. tritici Strain CRL 75-36-700-3.</title>
        <authorList>
            <consortium name="The Broad Institute Genome Sequencing Platform"/>
            <person name="Birren B."/>
            <person name="Lander E."/>
            <person name="Galagan J."/>
            <person name="Nusbaum C."/>
            <person name="Devon K."/>
            <person name="Cuomo C."/>
            <person name="Jaffe D."/>
            <person name="Butler J."/>
            <person name="Alvarez P."/>
            <person name="Gnerre S."/>
            <person name="Grabherr M."/>
            <person name="Mauceli E."/>
            <person name="Brockman W."/>
            <person name="Young S."/>
            <person name="LaButti K."/>
            <person name="Sykes S."/>
            <person name="DeCaprio D."/>
            <person name="Crawford M."/>
            <person name="Koehrsen M."/>
            <person name="Engels R."/>
            <person name="Montgomery P."/>
            <person name="Pearson M."/>
            <person name="Howarth C."/>
            <person name="Larson L."/>
            <person name="White J."/>
            <person name="Zeng Q."/>
            <person name="Kodira C."/>
            <person name="Yandava C."/>
            <person name="Alvarado L."/>
            <person name="O'Leary S."/>
            <person name="Szabo L."/>
            <person name="Dean R."/>
            <person name="Schein J."/>
        </authorList>
    </citation>
    <scope>NUCLEOTIDE SEQUENCE</scope>
    <source>
        <strain>CRL 75-36-700-3</strain>
    </source>
</reference>
<dbReference type="EMBL" id="DS178273">
    <property type="protein sequence ID" value="EFP79587.2"/>
    <property type="molecule type" value="Genomic_DNA"/>
</dbReference>
<protein>
    <submittedName>
        <fullName evidence="1">Uncharacterized protein</fullName>
    </submittedName>
</protein>
<reference evidence="2" key="2">
    <citation type="journal article" date="2011" name="Proc. Natl. Acad. Sci. U.S.A.">
        <title>Obligate biotrophy features unraveled by the genomic analysis of rust fungi.</title>
        <authorList>
            <person name="Duplessis S."/>
            <person name="Cuomo C.A."/>
            <person name="Lin Y.-C."/>
            <person name="Aerts A."/>
            <person name="Tisserant E."/>
            <person name="Veneault-Fourrey C."/>
            <person name="Joly D.L."/>
            <person name="Hacquard S."/>
            <person name="Amselem J."/>
            <person name="Cantarel B.L."/>
            <person name="Chiu R."/>
            <person name="Coutinho P.M."/>
            <person name="Feau N."/>
            <person name="Field M."/>
            <person name="Frey P."/>
            <person name="Gelhaye E."/>
            <person name="Goldberg J."/>
            <person name="Grabherr M.G."/>
            <person name="Kodira C.D."/>
            <person name="Kohler A."/>
            <person name="Kuees U."/>
            <person name="Lindquist E.A."/>
            <person name="Lucas S.M."/>
            <person name="Mago R."/>
            <person name="Mauceli E."/>
            <person name="Morin E."/>
            <person name="Murat C."/>
            <person name="Pangilinan J.L."/>
            <person name="Park R."/>
            <person name="Pearson M."/>
            <person name="Quesneville H."/>
            <person name="Rouhier N."/>
            <person name="Sakthikumar S."/>
            <person name="Salamov A.A."/>
            <person name="Schmutz J."/>
            <person name="Selles B."/>
            <person name="Shapiro H."/>
            <person name="Tanguay P."/>
            <person name="Tuskan G.A."/>
            <person name="Henrissat B."/>
            <person name="Van de Peer Y."/>
            <person name="Rouze P."/>
            <person name="Ellis J.G."/>
            <person name="Dodds P.N."/>
            <person name="Schein J.E."/>
            <person name="Zhong S."/>
            <person name="Hamelin R.C."/>
            <person name="Grigoriev I.V."/>
            <person name="Szabo L.J."/>
            <person name="Martin F."/>
        </authorList>
    </citation>
    <scope>NUCLEOTIDE SEQUENCE [LARGE SCALE GENOMIC DNA]</scope>
    <source>
        <strain evidence="2">CRL 75-36-700-3 / race SCCL</strain>
    </source>
</reference>
<evidence type="ECO:0000313" key="1">
    <source>
        <dbReference type="EMBL" id="EFP79587.2"/>
    </source>
</evidence>
<name>E3K616_PUCGT</name>
<keyword evidence="2" id="KW-1185">Reference proteome</keyword>
<organism evidence="1 2">
    <name type="scientific">Puccinia graminis f. sp. tritici (strain CRL 75-36-700-3 / race SCCL)</name>
    <name type="common">Black stem rust fungus</name>
    <dbReference type="NCBI Taxonomy" id="418459"/>
    <lineage>
        <taxon>Eukaryota</taxon>
        <taxon>Fungi</taxon>
        <taxon>Dikarya</taxon>
        <taxon>Basidiomycota</taxon>
        <taxon>Pucciniomycotina</taxon>
        <taxon>Pucciniomycetes</taxon>
        <taxon>Pucciniales</taxon>
        <taxon>Pucciniaceae</taxon>
        <taxon>Puccinia</taxon>
    </lineage>
</organism>
<dbReference type="Proteomes" id="UP000008783">
    <property type="component" value="Unassembled WGS sequence"/>
</dbReference>
<evidence type="ECO:0000313" key="2">
    <source>
        <dbReference type="Proteomes" id="UP000008783"/>
    </source>
</evidence>
<proteinExistence type="predicted"/>